<evidence type="ECO:0000313" key="1">
    <source>
        <dbReference type="EMBL" id="GAJ12356.1"/>
    </source>
</evidence>
<comment type="caution">
    <text evidence="1">The sequence shown here is derived from an EMBL/GenBank/DDBJ whole genome shotgun (WGS) entry which is preliminary data.</text>
</comment>
<protein>
    <submittedName>
        <fullName evidence="1">Uncharacterized protein</fullName>
    </submittedName>
</protein>
<dbReference type="EMBL" id="BARW01034995">
    <property type="protein sequence ID" value="GAJ12356.1"/>
    <property type="molecule type" value="Genomic_DNA"/>
</dbReference>
<dbReference type="AlphaFoldDB" id="X1VE45"/>
<accession>X1VE45</accession>
<organism evidence="1">
    <name type="scientific">marine sediment metagenome</name>
    <dbReference type="NCBI Taxonomy" id="412755"/>
    <lineage>
        <taxon>unclassified sequences</taxon>
        <taxon>metagenomes</taxon>
        <taxon>ecological metagenomes</taxon>
    </lineage>
</organism>
<dbReference type="SUPFAM" id="SSF56801">
    <property type="entry name" value="Acetyl-CoA synthetase-like"/>
    <property type="match status" value="1"/>
</dbReference>
<reference evidence="1" key="1">
    <citation type="journal article" date="2014" name="Front. Microbiol.">
        <title>High frequency of phylogenetically diverse reductive dehalogenase-homologous genes in deep subseafloor sedimentary metagenomes.</title>
        <authorList>
            <person name="Kawai M."/>
            <person name="Futagami T."/>
            <person name="Toyoda A."/>
            <person name="Takaki Y."/>
            <person name="Nishi S."/>
            <person name="Hori S."/>
            <person name="Arai W."/>
            <person name="Tsubouchi T."/>
            <person name="Morono Y."/>
            <person name="Uchiyama I."/>
            <person name="Ito T."/>
            <person name="Fujiyama A."/>
            <person name="Inagaki F."/>
            <person name="Takami H."/>
        </authorList>
    </citation>
    <scope>NUCLEOTIDE SEQUENCE</scope>
    <source>
        <strain evidence="1">Expedition CK06-06</strain>
    </source>
</reference>
<feature type="non-terminal residue" evidence="1">
    <location>
        <position position="1"/>
    </location>
</feature>
<gene>
    <name evidence="1" type="ORF">S12H4_54696</name>
</gene>
<dbReference type="InterPro" id="IPR042099">
    <property type="entry name" value="ANL_N_sf"/>
</dbReference>
<proteinExistence type="predicted"/>
<sequence>EDFWNSIGITVFQGYGLTETSPVVSCNTPRERKEHSAGKVIPQSGPIILLCKQNQFSNQS</sequence>
<dbReference type="Gene3D" id="3.40.50.12780">
    <property type="entry name" value="N-terminal domain of ligase-like"/>
    <property type="match status" value="1"/>
</dbReference>
<name>X1VE45_9ZZZZ</name>